<evidence type="ECO:0000313" key="9">
    <source>
        <dbReference type="Proteomes" id="UP001189429"/>
    </source>
</evidence>
<dbReference type="InterPro" id="IPR005821">
    <property type="entry name" value="Ion_trans_dom"/>
</dbReference>
<keyword evidence="9" id="KW-1185">Reference proteome</keyword>
<feature type="region of interest" description="Disordered" evidence="5">
    <location>
        <begin position="1"/>
        <end position="20"/>
    </location>
</feature>
<dbReference type="PANTHER" id="PTHR10037">
    <property type="entry name" value="VOLTAGE-GATED CATION CHANNEL CALCIUM AND SODIUM"/>
    <property type="match status" value="1"/>
</dbReference>
<dbReference type="Gene3D" id="1.10.287.70">
    <property type="match status" value="1"/>
</dbReference>
<evidence type="ECO:0000256" key="2">
    <source>
        <dbReference type="ARBA" id="ARBA00022692"/>
    </source>
</evidence>
<accession>A0ABN9V0H8</accession>
<proteinExistence type="predicted"/>
<protein>
    <recommendedName>
        <fullName evidence="7">Ion transport domain-containing protein</fullName>
    </recommendedName>
</protein>
<dbReference type="Proteomes" id="UP001189429">
    <property type="component" value="Unassembled WGS sequence"/>
</dbReference>
<evidence type="ECO:0000256" key="4">
    <source>
        <dbReference type="ARBA" id="ARBA00023136"/>
    </source>
</evidence>
<dbReference type="PANTHER" id="PTHR10037:SF62">
    <property type="entry name" value="SODIUM CHANNEL PROTEIN 60E"/>
    <property type="match status" value="1"/>
</dbReference>
<evidence type="ECO:0000256" key="1">
    <source>
        <dbReference type="ARBA" id="ARBA00004141"/>
    </source>
</evidence>
<dbReference type="Gene3D" id="1.20.120.350">
    <property type="entry name" value="Voltage-gated potassium channels. Chain C"/>
    <property type="match status" value="1"/>
</dbReference>
<dbReference type="Pfam" id="PF00520">
    <property type="entry name" value="Ion_trans"/>
    <property type="match status" value="1"/>
</dbReference>
<evidence type="ECO:0000256" key="5">
    <source>
        <dbReference type="SAM" id="MobiDB-lite"/>
    </source>
</evidence>
<feature type="transmembrane region" description="Helical" evidence="6">
    <location>
        <begin position="195"/>
        <end position="217"/>
    </location>
</feature>
<dbReference type="EMBL" id="CAUYUJ010016504">
    <property type="protein sequence ID" value="CAK0865992.1"/>
    <property type="molecule type" value="Genomic_DNA"/>
</dbReference>
<comment type="caution">
    <text evidence="8">The sequence shown here is derived from an EMBL/GenBank/DDBJ whole genome shotgun (WGS) entry which is preliminary data.</text>
</comment>
<evidence type="ECO:0000313" key="8">
    <source>
        <dbReference type="EMBL" id="CAK0865992.1"/>
    </source>
</evidence>
<evidence type="ECO:0000259" key="7">
    <source>
        <dbReference type="Pfam" id="PF00520"/>
    </source>
</evidence>
<reference evidence="8" key="1">
    <citation type="submission" date="2023-10" db="EMBL/GenBank/DDBJ databases">
        <authorList>
            <person name="Chen Y."/>
            <person name="Shah S."/>
            <person name="Dougan E. K."/>
            <person name="Thang M."/>
            <person name="Chan C."/>
        </authorList>
    </citation>
    <scope>NUCLEOTIDE SEQUENCE [LARGE SCALE GENOMIC DNA]</scope>
</reference>
<feature type="transmembrane region" description="Helical" evidence="6">
    <location>
        <begin position="152"/>
        <end position="174"/>
    </location>
</feature>
<sequence length="550" mass="60709">MASSGDCYKPPQPGGGADPPVPCFASRAQSPAFAKMADLRALRDEVEGAARQARLRGLWKHQVRAFDFYHDYGRRRPYVQASVAKLIVANFLCDIAPWQWDPEPDLDHRRHKALWFALDYAFNLAFLVELLVNMYGKWMRPFFRDGWNVFDLVVVTVGVVDMLQVPVSHSIKMVRLLRAFRVLRLLKRVESLRRVVMAIANALPAVLNVLVLCSILISISKAARARHAPAKGGRDGGYAIIAVDLFGDLYSGHEEDPVPGAITARGNLYGEEYYGTFAAALFTLLQVLTGESWSEAGVRPPIHLALLLLRPAGPPHGGRDGGFLRVFHIVKLHSPLERDRGSPPGRLDARARRQAGSDDGRRCRGPAGEHAANRGRFAGPACRGGRPQQHHCHHHKAEAGRRGLPAEHARPAEYAELMGPSCTLVCFRPVLPPAASFFLRRCRFLYTPPQRPGGDGPWRQYFETNKTGKASNFGGPSGRPGSALGCPWRLLVAPADGGLSADSRNLRGYIFLRFNLPMFELPSTPHTRSSLSFGRSRVVKKVSLVCCVAF</sequence>
<feature type="compositionally biased region" description="Basic and acidic residues" evidence="5">
    <location>
        <begin position="337"/>
        <end position="362"/>
    </location>
</feature>
<dbReference type="SUPFAM" id="SSF81324">
    <property type="entry name" value="Voltage-gated potassium channels"/>
    <property type="match status" value="1"/>
</dbReference>
<feature type="region of interest" description="Disordered" evidence="5">
    <location>
        <begin position="337"/>
        <end position="405"/>
    </location>
</feature>
<comment type="subcellular location">
    <subcellularLocation>
        <location evidence="1">Membrane</location>
        <topology evidence="1">Multi-pass membrane protein</topology>
    </subcellularLocation>
</comment>
<keyword evidence="2 6" id="KW-0812">Transmembrane</keyword>
<name>A0ABN9V0H8_9DINO</name>
<dbReference type="InterPro" id="IPR027359">
    <property type="entry name" value="Volt_channel_dom_sf"/>
</dbReference>
<feature type="transmembrane region" description="Helical" evidence="6">
    <location>
        <begin position="113"/>
        <end position="132"/>
    </location>
</feature>
<dbReference type="InterPro" id="IPR043203">
    <property type="entry name" value="VGCC_Ca_Na"/>
</dbReference>
<evidence type="ECO:0000256" key="3">
    <source>
        <dbReference type="ARBA" id="ARBA00022989"/>
    </source>
</evidence>
<organism evidence="8 9">
    <name type="scientific">Prorocentrum cordatum</name>
    <dbReference type="NCBI Taxonomy" id="2364126"/>
    <lineage>
        <taxon>Eukaryota</taxon>
        <taxon>Sar</taxon>
        <taxon>Alveolata</taxon>
        <taxon>Dinophyceae</taxon>
        <taxon>Prorocentrales</taxon>
        <taxon>Prorocentraceae</taxon>
        <taxon>Prorocentrum</taxon>
    </lineage>
</organism>
<keyword evidence="3 6" id="KW-1133">Transmembrane helix</keyword>
<gene>
    <name evidence="8" type="ORF">PCOR1329_LOCUS53360</name>
</gene>
<evidence type="ECO:0000256" key="6">
    <source>
        <dbReference type="SAM" id="Phobius"/>
    </source>
</evidence>
<feature type="domain" description="Ion transport" evidence="7">
    <location>
        <begin position="110"/>
        <end position="219"/>
    </location>
</feature>
<keyword evidence="4 6" id="KW-0472">Membrane</keyword>